<evidence type="ECO:0000313" key="3">
    <source>
        <dbReference type="Proteomes" id="UP000790347"/>
    </source>
</evidence>
<feature type="transmembrane region" description="Helical" evidence="1">
    <location>
        <begin position="26"/>
        <end position="54"/>
    </location>
</feature>
<gene>
    <name evidence="2" type="ORF">DERF_010668</name>
</gene>
<comment type="caution">
    <text evidence="2">The sequence shown here is derived from an EMBL/GenBank/DDBJ whole genome shotgun (WGS) entry which is preliminary data.</text>
</comment>
<proteinExistence type="predicted"/>
<keyword evidence="1" id="KW-0812">Transmembrane</keyword>
<dbReference type="Proteomes" id="UP000790347">
    <property type="component" value="Unassembled WGS sequence"/>
</dbReference>
<name>A0A922L2C7_DERFA</name>
<reference evidence="2" key="1">
    <citation type="submission" date="2013-05" db="EMBL/GenBank/DDBJ databases">
        <authorList>
            <person name="Yim A.K.Y."/>
            <person name="Chan T.F."/>
            <person name="Ji K.M."/>
            <person name="Liu X.Y."/>
            <person name="Zhou J.W."/>
            <person name="Li R.Q."/>
            <person name="Yang K.Y."/>
            <person name="Li J."/>
            <person name="Li M."/>
            <person name="Law P.T.W."/>
            <person name="Wu Y.L."/>
            <person name="Cai Z.L."/>
            <person name="Qin H."/>
            <person name="Bao Y."/>
            <person name="Leung R.K.K."/>
            <person name="Ng P.K.S."/>
            <person name="Zou J."/>
            <person name="Zhong X.J."/>
            <person name="Ran P.X."/>
            <person name="Zhong N.S."/>
            <person name="Liu Z.G."/>
            <person name="Tsui S.K.W."/>
        </authorList>
    </citation>
    <scope>NUCLEOTIDE SEQUENCE</scope>
    <source>
        <strain evidence="2">Derf</strain>
        <tissue evidence="2">Whole organism</tissue>
    </source>
</reference>
<evidence type="ECO:0000256" key="1">
    <source>
        <dbReference type="SAM" id="Phobius"/>
    </source>
</evidence>
<keyword evidence="3" id="KW-1185">Reference proteome</keyword>
<reference evidence="2" key="2">
    <citation type="journal article" date="2022" name="Res Sq">
        <title>Comparative Genomics Reveals Insights into the Divergent Evolution of Astigmatic Mites and Household Pest Adaptations.</title>
        <authorList>
            <person name="Xiong Q."/>
            <person name="Wan A.T.-Y."/>
            <person name="Liu X.-Y."/>
            <person name="Fung C.S.-H."/>
            <person name="Xiao X."/>
            <person name="Malainual N."/>
            <person name="Hou J."/>
            <person name="Wang L."/>
            <person name="Wang M."/>
            <person name="Yang K."/>
            <person name="Cui Y."/>
            <person name="Leung E."/>
            <person name="Nong W."/>
            <person name="Shin S.-K."/>
            <person name="Au S."/>
            <person name="Jeong K.Y."/>
            <person name="Chew F.T."/>
            <person name="Hui J."/>
            <person name="Leung T.F."/>
            <person name="Tungtrongchitr A."/>
            <person name="Zhong N."/>
            <person name="Liu Z."/>
            <person name="Tsui S."/>
        </authorList>
    </citation>
    <scope>NUCLEOTIDE SEQUENCE</scope>
    <source>
        <strain evidence="2">Derf</strain>
        <tissue evidence="2">Whole organism</tissue>
    </source>
</reference>
<accession>A0A922L2C7</accession>
<sequence>MTELKLDDNDDDDDLWLTKVEFLHYLALRLPCCILAAGLALFCICTAICAGSAFDGVQL</sequence>
<keyword evidence="1" id="KW-0472">Membrane</keyword>
<dbReference type="AlphaFoldDB" id="A0A922L2C7"/>
<keyword evidence="1" id="KW-1133">Transmembrane helix</keyword>
<protein>
    <submittedName>
        <fullName evidence="2">Uncharacterized protein</fullName>
    </submittedName>
</protein>
<organism evidence="2 3">
    <name type="scientific">Dermatophagoides farinae</name>
    <name type="common">American house dust mite</name>
    <dbReference type="NCBI Taxonomy" id="6954"/>
    <lineage>
        <taxon>Eukaryota</taxon>
        <taxon>Metazoa</taxon>
        <taxon>Ecdysozoa</taxon>
        <taxon>Arthropoda</taxon>
        <taxon>Chelicerata</taxon>
        <taxon>Arachnida</taxon>
        <taxon>Acari</taxon>
        <taxon>Acariformes</taxon>
        <taxon>Sarcoptiformes</taxon>
        <taxon>Astigmata</taxon>
        <taxon>Psoroptidia</taxon>
        <taxon>Analgoidea</taxon>
        <taxon>Pyroglyphidae</taxon>
        <taxon>Dermatophagoidinae</taxon>
        <taxon>Dermatophagoides</taxon>
    </lineage>
</organism>
<evidence type="ECO:0000313" key="2">
    <source>
        <dbReference type="EMBL" id="KAH9505901.1"/>
    </source>
</evidence>
<dbReference type="EMBL" id="ASGP02000005">
    <property type="protein sequence ID" value="KAH9505901.1"/>
    <property type="molecule type" value="Genomic_DNA"/>
</dbReference>